<dbReference type="InterPro" id="IPR009006">
    <property type="entry name" value="Ala_racemase/Decarboxylase_C"/>
</dbReference>
<dbReference type="EMBL" id="PZKE01000001">
    <property type="protein sequence ID" value="PTE16436.1"/>
    <property type="molecule type" value="Genomic_DNA"/>
</dbReference>
<dbReference type="InterPro" id="IPR000183">
    <property type="entry name" value="Orn/DAP/Arg_de-COase"/>
</dbReference>
<feature type="binding site" evidence="5">
    <location>
        <position position="394"/>
    </location>
    <ligand>
        <name>substrate</name>
    </ligand>
</feature>
<feature type="domain" description="Orn/DAP/Arg decarboxylase 2 N-terminal" evidence="10">
    <location>
        <begin position="60"/>
        <end position="302"/>
    </location>
</feature>
<keyword evidence="3 5" id="KW-0663">Pyridoxal phosphate</keyword>
<keyword evidence="4 5" id="KW-0456">Lyase</keyword>
<dbReference type="Pfam" id="PF00278">
    <property type="entry name" value="Orn_DAP_Arg_deC"/>
    <property type="match status" value="1"/>
</dbReference>
<keyword evidence="2 5" id="KW-0210">Decarboxylase</keyword>
<dbReference type="PROSITE" id="PS00879">
    <property type="entry name" value="ODR_DC_2_2"/>
    <property type="match status" value="1"/>
</dbReference>
<comment type="function">
    <text evidence="5">Specifically catalyzes the decarboxylation of meso-diaminopimelate (meso-DAP) to L-lysine.</text>
</comment>
<dbReference type="HAMAP" id="MF_02120">
    <property type="entry name" value="LysA"/>
    <property type="match status" value="1"/>
</dbReference>
<keyword evidence="5 8" id="KW-0457">Lysine biosynthesis</keyword>
<evidence type="ECO:0000259" key="10">
    <source>
        <dbReference type="Pfam" id="PF02784"/>
    </source>
</evidence>
<evidence type="ECO:0000256" key="3">
    <source>
        <dbReference type="ARBA" id="ARBA00022898"/>
    </source>
</evidence>
<dbReference type="GO" id="GO:0030170">
    <property type="term" value="F:pyridoxal phosphate binding"/>
    <property type="evidence" value="ECO:0007669"/>
    <property type="project" value="UniProtKB-UniRule"/>
</dbReference>
<feature type="binding site" evidence="5">
    <location>
        <position position="394"/>
    </location>
    <ligand>
        <name>pyridoxal 5'-phosphate</name>
        <dbReference type="ChEBI" id="CHEBI:597326"/>
    </ligand>
</feature>
<dbReference type="InterPro" id="IPR022643">
    <property type="entry name" value="De-COase2_C"/>
</dbReference>
<dbReference type="PRINTS" id="PR01179">
    <property type="entry name" value="ODADCRBXLASE"/>
</dbReference>
<comment type="caution">
    <text evidence="11">The sequence shown here is derived from an EMBL/GenBank/DDBJ whole genome shotgun (WGS) entry which is preliminary data.</text>
</comment>
<evidence type="ECO:0000313" key="12">
    <source>
        <dbReference type="Proteomes" id="UP000241362"/>
    </source>
</evidence>
<dbReference type="AlphaFoldDB" id="A0A2T4JEW6"/>
<evidence type="ECO:0000256" key="5">
    <source>
        <dbReference type="HAMAP-Rule" id="MF_02120"/>
    </source>
</evidence>
<name>A0A2T4JEW6_FUSBL</name>
<evidence type="ECO:0000256" key="7">
    <source>
        <dbReference type="PIRSR" id="PIRSR600183-50"/>
    </source>
</evidence>
<keyword evidence="5" id="KW-0028">Amino-acid biosynthesis</keyword>
<dbReference type="InterPro" id="IPR029066">
    <property type="entry name" value="PLP-binding_barrel"/>
</dbReference>
<feature type="modified residue" description="N6-(pyridoxal phosphate)lysine" evidence="5 7">
    <location>
        <position position="82"/>
    </location>
</feature>
<dbReference type="CDD" id="cd06828">
    <property type="entry name" value="PLPDE_III_DapDC"/>
    <property type="match status" value="1"/>
</dbReference>
<accession>A0A2T4JEW6</accession>
<dbReference type="FunFam" id="3.20.20.10:FF:000003">
    <property type="entry name" value="Diaminopimelate decarboxylase"/>
    <property type="match status" value="1"/>
</dbReference>
<dbReference type="InterPro" id="IPR022657">
    <property type="entry name" value="De-COase2_CS"/>
</dbReference>
<dbReference type="EC" id="4.1.1.20" evidence="5 6"/>
<evidence type="ECO:0000256" key="2">
    <source>
        <dbReference type="ARBA" id="ARBA00022793"/>
    </source>
</evidence>
<dbReference type="InterPro" id="IPR022644">
    <property type="entry name" value="De-COase2_N"/>
</dbReference>
<dbReference type="Proteomes" id="UP000241362">
    <property type="component" value="Unassembled WGS sequence"/>
</dbReference>
<sequence length="446" mass="46497">MPEALALSSAPPAIAPLSTPGQPRWLSRQDGVLHAEGVSLADIAQSVGTPFYCYSASELRRGYAELTSAVGPLGVAVCFAVKANSNLNVLTEFARLGCGMDIVSGGEMDRALAAGTPASRIIFSGVGKTRDEIGRALEAGLHQINVESAAELDVVAEVAQSLGRRATVALRVNPDVDAGTHAKITTARKDSKFGIAIGDVPALYARAAKMPWVECLGLAVHIGSQVQNLSPFRHAWAALAGLVRQLRAEGLTVTRLDLGGGLGIGSGAEPGPDLAEYARIIAETVGDLGCAVNVEPGRWLSARAGILVTEVLYLKQGDGAGFAVVDAAMNDLMRPALYDARHPVLTVHAPRGAAPLPCRLVGPICESSDDFGSYADLGELKSGDLLAFDNAGAYGASMSSTYNSRALVPEVLVDGDRFRVIRQRTGTDRLLQLEQPGPWTGAPSAG</sequence>
<evidence type="ECO:0000256" key="1">
    <source>
        <dbReference type="ARBA" id="ARBA00001933"/>
    </source>
</evidence>
<evidence type="ECO:0000256" key="6">
    <source>
        <dbReference type="NCBIfam" id="TIGR01048"/>
    </source>
</evidence>
<dbReference type="UniPathway" id="UPA00034">
    <property type="reaction ID" value="UER00027"/>
</dbReference>
<dbReference type="PANTHER" id="PTHR43727:SF2">
    <property type="entry name" value="GROUP IV DECARBOXYLASE"/>
    <property type="match status" value="1"/>
</dbReference>
<comment type="similarity">
    <text evidence="5">Belongs to the Orn/Lys/Arg decarboxylase class-II family. LysA subfamily.</text>
</comment>
<dbReference type="SUPFAM" id="SSF51419">
    <property type="entry name" value="PLP-binding barrel"/>
    <property type="match status" value="1"/>
</dbReference>
<feature type="binding site" evidence="5">
    <location>
        <position position="298"/>
    </location>
    <ligand>
        <name>substrate</name>
    </ligand>
</feature>
<dbReference type="NCBIfam" id="TIGR01048">
    <property type="entry name" value="lysA"/>
    <property type="match status" value="1"/>
</dbReference>
<proteinExistence type="inferred from homology"/>
<dbReference type="GO" id="GO:0008836">
    <property type="term" value="F:diaminopimelate decarboxylase activity"/>
    <property type="evidence" value="ECO:0007669"/>
    <property type="project" value="UniProtKB-UniRule"/>
</dbReference>
<comment type="pathway">
    <text evidence="5 8">Amino-acid biosynthesis; L-lysine biosynthesis via DAP pathway; L-lysine from DL-2,6-diaminopimelate: step 1/1.</text>
</comment>
<feature type="active site" description="Proton donor" evidence="7">
    <location>
        <position position="365"/>
    </location>
</feature>
<evidence type="ECO:0000256" key="4">
    <source>
        <dbReference type="ARBA" id="ARBA00023239"/>
    </source>
</evidence>
<feature type="domain" description="Orn/DAP/Arg decarboxylase 2 C-terminal" evidence="9">
    <location>
        <begin position="51"/>
        <end position="392"/>
    </location>
</feature>
<dbReference type="GO" id="GO:0009089">
    <property type="term" value="P:lysine biosynthetic process via diaminopimelate"/>
    <property type="evidence" value="ECO:0007669"/>
    <property type="project" value="UniProtKB-UniRule"/>
</dbReference>
<dbReference type="Gene3D" id="2.40.37.10">
    <property type="entry name" value="Lyase, Ornithine Decarboxylase, Chain A, domain 1"/>
    <property type="match status" value="1"/>
</dbReference>
<dbReference type="Pfam" id="PF02784">
    <property type="entry name" value="Orn_Arg_deC_N"/>
    <property type="match status" value="1"/>
</dbReference>
<dbReference type="PANTHER" id="PTHR43727">
    <property type="entry name" value="DIAMINOPIMELATE DECARBOXYLASE"/>
    <property type="match status" value="1"/>
</dbReference>
<evidence type="ECO:0000256" key="8">
    <source>
        <dbReference type="RuleBase" id="RU003738"/>
    </source>
</evidence>
<feature type="binding site" evidence="5">
    <location>
        <position position="366"/>
    </location>
    <ligand>
        <name>substrate</name>
    </ligand>
</feature>
<evidence type="ECO:0000313" key="11">
    <source>
        <dbReference type="EMBL" id="PTE16436.1"/>
    </source>
</evidence>
<dbReference type="SUPFAM" id="SSF50621">
    <property type="entry name" value="Alanine racemase C-terminal domain-like"/>
    <property type="match status" value="1"/>
</dbReference>
<evidence type="ECO:0000259" key="9">
    <source>
        <dbReference type="Pfam" id="PF00278"/>
    </source>
</evidence>
<dbReference type="InterPro" id="IPR002986">
    <property type="entry name" value="DAP_deCOOHase_LysA"/>
</dbReference>
<dbReference type="RefSeq" id="WP_107671600.1">
    <property type="nucleotide sequence ID" value="NZ_PZKE01000001.1"/>
</dbReference>
<organism evidence="11 12">
    <name type="scientific">Fuscovulum blasticum DSM 2131</name>
    <dbReference type="NCBI Taxonomy" id="1188250"/>
    <lineage>
        <taxon>Bacteria</taxon>
        <taxon>Pseudomonadati</taxon>
        <taxon>Pseudomonadota</taxon>
        <taxon>Alphaproteobacteria</taxon>
        <taxon>Rhodobacterales</taxon>
        <taxon>Paracoccaceae</taxon>
        <taxon>Pseudogemmobacter</taxon>
    </lineage>
</organism>
<feature type="binding site" evidence="5">
    <location>
        <position position="261"/>
    </location>
    <ligand>
        <name>pyridoxal 5'-phosphate</name>
        <dbReference type="ChEBI" id="CHEBI:597326"/>
    </ligand>
</feature>
<reference evidence="11 12" key="1">
    <citation type="submission" date="2018-03" db="EMBL/GenBank/DDBJ databases">
        <title>Rhodobacter blasticus.</title>
        <authorList>
            <person name="Meyer T.E."/>
            <person name="Miller S."/>
            <person name="Lodha T."/>
            <person name="Gandham S."/>
            <person name="Chintalapati S."/>
            <person name="Chintalapati V.R."/>
        </authorList>
    </citation>
    <scope>NUCLEOTIDE SEQUENCE [LARGE SCALE GENOMIC DNA]</scope>
    <source>
        <strain evidence="11 12">DSM 2131</strain>
    </source>
</reference>
<comment type="subunit">
    <text evidence="5">Homodimer.</text>
</comment>
<feature type="binding site" evidence="5">
    <location>
        <position position="334"/>
    </location>
    <ligand>
        <name>substrate</name>
    </ligand>
</feature>
<feature type="binding site" evidence="5">
    <location>
        <begin position="295"/>
        <end position="298"/>
    </location>
    <ligand>
        <name>pyridoxal 5'-phosphate</name>
        <dbReference type="ChEBI" id="CHEBI:597326"/>
    </ligand>
</feature>
<dbReference type="Gene3D" id="3.20.20.10">
    <property type="entry name" value="Alanine racemase"/>
    <property type="match status" value="1"/>
</dbReference>
<gene>
    <name evidence="5 11" type="primary">lysA</name>
    <name evidence="11" type="ORF">C5F44_00845</name>
</gene>
<protein>
    <recommendedName>
        <fullName evidence="5 6">Diaminopimelate decarboxylase</fullName>
        <shortName evidence="5">DAP decarboxylase</shortName>
        <shortName evidence="5">DAPDC</shortName>
        <ecNumber evidence="5 6">4.1.1.20</ecNumber>
    </recommendedName>
</protein>
<comment type="cofactor">
    <cofactor evidence="1 5 7 8">
        <name>pyridoxal 5'-phosphate</name>
        <dbReference type="ChEBI" id="CHEBI:597326"/>
    </cofactor>
</comment>
<feature type="binding site" evidence="5">
    <location>
        <position position="338"/>
    </location>
    <ligand>
        <name>substrate</name>
    </ligand>
</feature>
<dbReference type="PRINTS" id="PR01181">
    <property type="entry name" value="DAPDCRBXLASE"/>
</dbReference>
<keyword evidence="12" id="KW-1185">Reference proteome</keyword>
<comment type="catalytic activity">
    <reaction evidence="5 8">
        <text>meso-2,6-diaminopimelate + H(+) = L-lysine + CO2</text>
        <dbReference type="Rhea" id="RHEA:15101"/>
        <dbReference type="ChEBI" id="CHEBI:15378"/>
        <dbReference type="ChEBI" id="CHEBI:16526"/>
        <dbReference type="ChEBI" id="CHEBI:32551"/>
        <dbReference type="ChEBI" id="CHEBI:57791"/>
        <dbReference type="EC" id="4.1.1.20"/>
    </reaction>
</comment>